<dbReference type="EMBL" id="CAJVQB010004702">
    <property type="protein sequence ID" value="CAG8643235.1"/>
    <property type="molecule type" value="Genomic_DNA"/>
</dbReference>
<dbReference type="Proteomes" id="UP000789901">
    <property type="component" value="Unassembled WGS sequence"/>
</dbReference>
<keyword evidence="2" id="KW-1185">Reference proteome</keyword>
<protein>
    <submittedName>
        <fullName evidence="1">8572_t:CDS:1</fullName>
    </submittedName>
</protein>
<organism evidence="1 2">
    <name type="scientific">Gigaspora margarita</name>
    <dbReference type="NCBI Taxonomy" id="4874"/>
    <lineage>
        <taxon>Eukaryota</taxon>
        <taxon>Fungi</taxon>
        <taxon>Fungi incertae sedis</taxon>
        <taxon>Mucoromycota</taxon>
        <taxon>Glomeromycotina</taxon>
        <taxon>Glomeromycetes</taxon>
        <taxon>Diversisporales</taxon>
        <taxon>Gigasporaceae</taxon>
        <taxon>Gigaspora</taxon>
    </lineage>
</organism>
<sequence>MEFGLKSEKLNVVIPSIGNLDKNRFYGLGPGFVSTFTTYYCNAQHLFVLKIEEDQCVLKFYLKSICVNSIIGKPR</sequence>
<name>A0ABN7UQZ9_GIGMA</name>
<reference evidence="1 2" key="1">
    <citation type="submission" date="2021-06" db="EMBL/GenBank/DDBJ databases">
        <authorList>
            <person name="Kallberg Y."/>
            <person name="Tangrot J."/>
            <person name="Rosling A."/>
        </authorList>
    </citation>
    <scope>NUCLEOTIDE SEQUENCE [LARGE SCALE GENOMIC DNA]</scope>
    <source>
        <strain evidence="1 2">120-4 pot B 10/14</strain>
    </source>
</reference>
<accession>A0ABN7UQZ9</accession>
<comment type="caution">
    <text evidence="1">The sequence shown here is derived from an EMBL/GenBank/DDBJ whole genome shotgun (WGS) entry which is preliminary data.</text>
</comment>
<evidence type="ECO:0000313" key="2">
    <source>
        <dbReference type="Proteomes" id="UP000789901"/>
    </source>
</evidence>
<gene>
    <name evidence="1" type="ORF">GMARGA_LOCUS8953</name>
</gene>
<evidence type="ECO:0000313" key="1">
    <source>
        <dbReference type="EMBL" id="CAG8643235.1"/>
    </source>
</evidence>
<proteinExistence type="predicted"/>